<dbReference type="Pfam" id="PF13568">
    <property type="entry name" value="OMP_b-brl_2"/>
    <property type="match status" value="1"/>
</dbReference>
<feature type="domain" description="Outer membrane protein beta-barrel" evidence="3">
    <location>
        <begin position="171"/>
        <end position="320"/>
    </location>
</feature>
<evidence type="ECO:0000256" key="1">
    <source>
        <dbReference type="SAM" id="MobiDB-lite"/>
    </source>
</evidence>
<feature type="chain" id="PRO_5045715734" evidence="2">
    <location>
        <begin position="22"/>
        <end position="338"/>
    </location>
</feature>
<dbReference type="Proteomes" id="UP000634134">
    <property type="component" value="Unassembled WGS sequence"/>
</dbReference>
<proteinExistence type="predicted"/>
<dbReference type="InterPro" id="IPR025665">
    <property type="entry name" value="Beta-barrel_OMP_2"/>
</dbReference>
<gene>
    <name evidence="4" type="ORF">IEE83_25025</name>
</gene>
<feature type="compositionally biased region" description="Polar residues" evidence="1">
    <location>
        <begin position="130"/>
        <end position="141"/>
    </location>
</feature>
<feature type="region of interest" description="Disordered" evidence="1">
    <location>
        <begin position="120"/>
        <end position="141"/>
    </location>
</feature>
<organism evidence="4 5">
    <name type="scientific">Dyadobacter subterraneus</name>
    <dbReference type="NCBI Taxonomy" id="2773304"/>
    <lineage>
        <taxon>Bacteria</taxon>
        <taxon>Pseudomonadati</taxon>
        <taxon>Bacteroidota</taxon>
        <taxon>Cytophagia</taxon>
        <taxon>Cytophagales</taxon>
        <taxon>Spirosomataceae</taxon>
        <taxon>Dyadobacter</taxon>
    </lineage>
</organism>
<evidence type="ECO:0000259" key="3">
    <source>
        <dbReference type="Pfam" id="PF13568"/>
    </source>
</evidence>
<feature type="signal peptide" evidence="2">
    <location>
        <begin position="1"/>
        <end position="21"/>
    </location>
</feature>
<keyword evidence="5" id="KW-1185">Reference proteome</keyword>
<keyword evidence="2" id="KW-0732">Signal</keyword>
<protein>
    <submittedName>
        <fullName evidence="4">PorT family protein</fullName>
    </submittedName>
</protein>
<evidence type="ECO:0000313" key="5">
    <source>
        <dbReference type="Proteomes" id="UP000634134"/>
    </source>
</evidence>
<name>A0ABR9WI13_9BACT</name>
<reference evidence="5" key="1">
    <citation type="submission" date="2023-07" db="EMBL/GenBank/DDBJ databases">
        <title>Dyadobacter sp. nov 'subterranea' isolated from contaminted grondwater.</title>
        <authorList>
            <person name="Szabo I."/>
            <person name="Al-Omari J."/>
            <person name="Szerdahelyi S.G."/>
            <person name="Rado J."/>
        </authorList>
    </citation>
    <scope>NUCLEOTIDE SEQUENCE [LARGE SCALE GENOMIC DNA]</scope>
    <source>
        <strain evidence="5">UP-52</strain>
    </source>
</reference>
<sequence>MKNRLILAIILSGLMANGVSAQVKKDSLQKTNSTKVMQNTVTNDSVKNQQTVRDIAEKVVESTFRNYPQQAGQPTIIINNIIVPPDYKQQQIPAPNEKTSSSFSESKENEEYQTWLREKRARQETPVADDNTTSHVSDLTNSKSEKKNITFQQRFAERPVRNSGAWVIPVVGVHASAFDSDVKKDNTSGRTGWNAGIDMRLRAKRFFVQPGLHYLNSSMAVTKKDSLTDTKFFSGPRIHSLKLPVMIGIYLTKANSGFFKLNVKAGAVGNYILAVDKNNQAKFTKDNLHEYAYGLNGGIGMEFGLITLDVTYEGGITKYFKDSNVKNNILRVTLGIKI</sequence>
<evidence type="ECO:0000256" key="2">
    <source>
        <dbReference type="SAM" id="SignalP"/>
    </source>
</evidence>
<accession>A0ABR9WI13</accession>
<comment type="caution">
    <text evidence="4">The sequence shown here is derived from an EMBL/GenBank/DDBJ whole genome shotgun (WGS) entry which is preliminary data.</text>
</comment>
<evidence type="ECO:0000313" key="4">
    <source>
        <dbReference type="EMBL" id="MBE9465158.1"/>
    </source>
</evidence>
<dbReference type="EMBL" id="JACYGY010000001">
    <property type="protein sequence ID" value="MBE9465158.1"/>
    <property type="molecule type" value="Genomic_DNA"/>
</dbReference>
<dbReference type="RefSeq" id="WP_194123174.1">
    <property type="nucleotide sequence ID" value="NZ_JACYGY010000001.1"/>
</dbReference>